<dbReference type="Proteomes" id="UP000266841">
    <property type="component" value="Unassembled WGS sequence"/>
</dbReference>
<dbReference type="PROSITE" id="PS01360">
    <property type="entry name" value="ZF_MYND_1"/>
    <property type="match status" value="1"/>
</dbReference>
<dbReference type="EMBL" id="AGNL01002182">
    <property type="protein sequence ID" value="EJK76415.1"/>
    <property type="molecule type" value="Genomic_DNA"/>
</dbReference>
<keyword evidence="1" id="KW-0479">Metal-binding</keyword>
<evidence type="ECO:0000256" key="3">
    <source>
        <dbReference type="ARBA" id="ARBA00022833"/>
    </source>
</evidence>
<dbReference type="GO" id="GO:0005789">
    <property type="term" value="C:endoplasmic reticulum membrane"/>
    <property type="evidence" value="ECO:0007669"/>
    <property type="project" value="TreeGrafter"/>
</dbReference>
<dbReference type="AlphaFoldDB" id="K0TG95"/>
<dbReference type="PROSITE" id="PS50865">
    <property type="entry name" value="ZF_MYND_2"/>
    <property type="match status" value="1"/>
</dbReference>
<gene>
    <name evidence="7" type="ORF">THAOC_01823</name>
</gene>
<evidence type="ECO:0000313" key="8">
    <source>
        <dbReference type="Proteomes" id="UP000266841"/>
    </source>
</evidence>
<evidence type="ECO:0000256" key="1">
    <source>
        <dbReference type="ARBA" id="ARBA00022723"/>
    </source>
</evidence>
<evidence type="ECO:0000256" key="5">
    <source>
        <dbReference type="PROSITE-ProRule" id="PRU00134"/>
    </source>
</evidence>
<keyword evidence="8" id="KW-1185">Reference proteome</keyword>
<protein>
    <recommendedName>
        <fullName evidence="6">MYND-type domain-containing protein</fullName>
    </recommendedName>
</protein>
<reference evidence="7 8" key="1">
    <citation type="journal article" date="2012" name="Genome Biol.">
        <title>Genome and low-iron response of an oceanic diatom adapted to chronic iron limitation.</title>
        <authorList>
            <person name="Lommer M."/>
            <person name="Specht M."/>
            <person name="Roy A.S."/>
            <person name="Kraemer L."/>
            <person name="Andreson R."/>
            <person name="Gutowska M.A."/>
            <person name="Wolf J."/>
            <person name="Bergner S.V."/>
            <person name="Schilhabel M.B."/>
            <person name="Klostermeier U.C."/>
            <person name="Beiko R.G."/>
            <person name="Rosenstiel P."/>
            <person name="Hippler M."/>
            <person name="Laroche J."/>
        </authorList>
    </citation>
    <scope>NUCLEOTIDE SEQUENCE [LARGE SCALE GENOMIC DNA]</scope>
    <source>
        <strain evidence="7 8">CCMP1005</strain>
    </source>
</reference>
<comment type="similarity">
    <text evidence="4">Belongs to the sel-1 family.</text>
</comment>
<comment type="caution">
    <text evidence="7">The sequence shown here is derived from an EMBL/GenBank/DDBJ whole genome shotgun (WGS) entry which is preliminary data.</text>
</comment>
<dbReference type="InterPro" id="IPR011990">
    <property type="entry name" value="TPR-like_helical_dom_sf"/>
</dbReference>
<dbReference type="InterPro" id="IPR006597">
    <property type="entry name" value="Sel1-like"/>
</dbReference>
<dbReference type="PANTHER" id="PTHR11102:SF147">
    <property type="entry name" value="SEL1L ADAPTOR SUBUNIT OF ERAD E3 UBIQUITIN LIGASE"/>
    <property type="match status" value="1"/>
</dbReference>
<dbReference type="PANTHER" id="PTHR11102">
    <property type="entry name" value="SEL-1-LIKE PROTEIN"/>
    <property type="match status" value="1"/>
</dbReference>
<dbReference type="Gene3D" id="6.10.140.2220">
    <property type="match status" value="1"/>
</dbReference>
<evidence type="ECO:0000256" key="4">
    <source>
        <dbReference type="ARBA" id="ARBA00038101"/>
    </source>
</evidence>
<evidence type="ECO:0000313" key="7">
    <source>
        <dbReference type="EMBL" id="EJK76415.1"/>
    </source>
</evidence>
<dbReference type="Pfam" id="PF01753">
    <property type="entry name" value="zf-MYND"/>
    <property type="match status" value="1"/>
</dbReference>
<feature type="domain" description="MYND-type" evidence="6">
    <location>
        <begin position="20"/>
        <end position="61"/>
    </location>
</feature>
<dbReference type="GO" id="GO:0008270">
    <property type="term" value="F:zinc ion binding"/>
    <property type="evidence" value="ECO:0007669"/>
    <property type="project" value="UniProtKB-KW"/>
</dbReference>
<dbReference type="Gene3D" id="1.25.40.10">
    <property type="entry name" value="Tetratricopeptide repeat domain"/>
    <property type="match status" value="1"/>
</dbReference>
<dbReference type="SMART" id="SM00671">
    <property type="entry name" value="SEL1"/>
    <property type="match status" value="3"/>
</dbReference>
<dbReference type="SUPFAM" id="SSF81901">
    <property type="entry name" value="HCP-like"/>
    <property type="match status" value="1"/>
</dbReference>
<dbReference type="SUPFAM" id="SSF144232">
    <property type="entry name" value="HIT/MYND zinc finger-like"/>
    <property type="match status" value="1"/>
</dbReference>
<dbReference type="GO" id="GO:0036503">
    <property type="term" value="P:ERAD pathway"/>
    <property type="evidence" value="ECO:0007669"/>
    <property type="project" value="TreeGrafter"/>
</dbReference>
<dbReference type="InterPro" id="IPR002893">
    <property type="entry name" value="Znf_MYND"/>
</dbReference>
<proteinExistence type="inferred from homology"/>
<evidence type="ECO:0000259" key="6">
    <source>
        <dbReference type="PROSITE" id="PS50865"/>
    </source>
</evidence>
<accession>K0TG95</accession>
<dbReference type="InterPro" id="IPR050767">
    <property type="entry name" value="Sel1_AlgK"/>
</dbReference>
<name>K0TG95_THAOC</name>
<dbReference type="OrthoDB" id="432970at2759"/>
<keyword evidence="2 5" id="KW-0863">Zinc-finger</keyword>
<dbReference type="Pfam" id="PF08238">
    <property type="entry name" value="Sel1"/>
    <property type="match status" value="3"/>
</dbReference>
<evidence type="ECO:0000256" key="2">
    <source>
        <dbReference type="ARBA" id="ARBA00022771"/>
    </source>
</evidence>
<keyword evidence="3" id="KW-0862">Zinc</keyword>
<organism evidence="7 8">
    <name type="scientific">Thalassiosira oceanica</name>
    <name type="common">Marine diatom</name>
    <dbReference type="NCBI Taxonomy" id="159749"/>
    <lineage>
        <taxon>Eukaryota</taxon>
        <taxon>Sar</taxon>
        <taxon>Stramenopiles</taxon>
        <taxon>Ochrophyta</taxon>
        <taxon>Bacillariophyta</taxon>
        <taxon>Coscinodiscophyceae</taxon>
        <taxon>Thalassiosirophycidae</taxon>
        <taxon>Thalassiosirales</taxon>
        <taxon>Thalassiosiraceae</taxon>
        <taxon>Thalassiosira</taxon>
    </lineage>
</organism>
<sequence length="316" mass="34960">MASDVCANCAARGNQAADSCATCGREASDAVELKNCAACLLVKYCSVDCQRAHRKQHKVACKERADELKDERLYGEGHERPESDFCSICTLPIPFPMSVHSGFQVCCSKVVCSGCQFAVIKRGMHNCPFCRTPLLDETGDGGAVLARVQKRVDAKDPDAMAFLGEQHYFGWLGLEVNISLAVELWKEAVELGSIDAHFSLGNQYIIGYGVAQNTAKAIHYWEVAAMRGHVESRNKLGMCDFTDRNYGRAVRHFLITAKMGSDVSLGMIKLMFAQGQASKQQYAEALRGYQFATEEMKSPDRDEWKALSEREKESAK</sequence>